<dbReference type="Proteomes" id="UP000018001">
    <property type="component" value="Unassembled WGS sequence"/>
</dbReference>
<reference evidence="4" key="1">
    <citation type="journal article" date="2014" name="Genome Announc.">
        <title>Draft genome sequence of the formaldehyde-resistant fungus Byssochlamys spectabilis No. 5 (anamorph Paecilomyces variotii No. 5) (NBRC109023).</title>
        <authorList>
            <person name="Oka T."/>
            <person name="Ekino K."/>
            <person name="Fukuda K."/>
            <person name="Nomura Y."/>
        </authorList>
    </citation>
    <scope>NUCLEOTIDE SEQUENCE [LARGE SCALE GENOMIC DNA]</scope>
    <source>
        <strain evidence="4">No. 5 / NBRC 109023</strain>
    </source>
</reference>
<dbReference type="AlphaFoldDB" id="V5FAZ5"/>
<dbReference type="PANTHER" id="PTHR47431:SF1">
    <property type="entry name" value="ZN(II)2CYS6 TRANSCRIPTION FACTOR (EUROFUNG)"/>
    <property type="match status" value="1"/>
</dbReference>
<evidence type="ECO:0000313" key="4">
    <source>
        <dbReference type="Proteomes" id="UP000018001"/>
    </source>
</evidence>
<dbReference type="OrthoDB" id="2399539at2759"/>
<dbReference type="InParanoid" id="V5FAZ5"/>
<comment type="caution">
    <text evidence="3">The sequence shown here is derived from an EMBL/GenBank/DDBJ whole genome shotgun (WGS) entry which is preliminary data.</text>
</comment>
<feature type="domain" description="Xylanolytic transcriptional activator regulatory" evidence="2">
    <location>
        <begin position="56"/>
        <end position="174"/>
    </location>
</feature>
<dbReference type="GO" id="GO:0006351">
    <property type="term" value="P:DNA-templated transcription"/>
    <property type="evidence" value="ECO:0007669"/>
    <property type="project" value="InterPro"/>
</dbReference>
<evidence type="ECO:0000313" key="3">
    <source>
        <dbReference type="EMBL" id="GAD93699.1"/>
    </source>
</evidence>
<dbReference type="EMBL" id="BAUL01000064">
    <property type="protein sequence ID" value="GAD93699.1"/>
    <property type="molecule type" value="Genomic_DNA"/>
</dbReference>
<evidence type="ECO:0000256" key="1">
    <source>
        <dbReference type="ARBA" id="ARBA00023242"/>
    </source>
</evidence>
<sequence length="283" mass="32717">MFYTYFWPAHPFILPRVVLQSKVMTNEARSLQAAIEFIGSCYDPSMRQEYFRDIAEALLLQQTGKASLPRSIFNIQAYLLFCVGIYFCGDIDKAMSTLSVAERLALKLQLNKENSILELSKGNAFIAECLRRTWWEIYLFSGHLTAPELHQRFRLYNVDCDTCLPCEDDAYQSGNIPLPMALAEYDAQTKLNASETKTFSSYTYRIDGMRLLSRVIAQNRHTETSSRRYDVELENELIDWLLKLPPSKKRLTREDGTLDEVMVLAHLNIYGYPYTSRVLQLLN</sequence>
<gene>
    <name evidence="3" type="ORF">PVAR5_2313</name>
</gene>
<keyword evidence="1" id="KW-0539">Nucleus</keyword>
<dbReference type="InterPro" id="IPR007219">
    <property type="entry name" value="XnlR_reg_dom"/>
</dbReference>
<dbReference type="CDD" id="cd12148">
    <property type="entry name" value="fungal_TF_MHR"/>
    <property type="match status" value="1"/>
</dbReference>
<proteinExistence type="predicted"/>
<evidence type="ECO:0000259" key="2">
    <source>
        <dbReference type="Pfam" id="PF04082"/>
    </source>
</evidence>
<dbReference type="HOGENOM" id="CLU_850016_0_0_1"/>
<name>V5FAZ5_BYSSN</name>
<organism evidence="3 4">
    <name type="scientific">Byssochlamys spectabilis (strain No. 5 / NBRC 109023)</name>
    <name type="common">Paecilomyces variotii</name>
    <dbReference type="NCBI Taxonomy" id="1356009"/>
    <lineage>
        <taxon>Eukaryota</taxon>
        <taxon>Fungi</taxon>
        <taxon>Dikarya</taxon>
        <taxon>Ascomycota</taxon>
        <taxon>Pezizomycotina</taxon>
        <taxon>Eurotiomycetes</taxon>
        <taxon>Eurotiomycetidae</taxon>
        <taxon>Eurotiales</taxon>
        <taxon>Thermoascaceae</taxon>
        <taxon>Paecilomyces</taxon>
    </lineage>
</organism>
<dbReference type="GO" id="GO:0008270">
    <property type="term" value="F:zinc ion binding"/>
    <property type="evidence" value="ECO:0007669"/>
    <property type="project" value="InterPro"/>
</dbReference>
<dbReference type="Pfam" id="PF04082">
    <property type="entry name" value="Fungal_trans"/>
    <property type="match status" value="1"/>
</dbReference>
<accession>V5FAZ5</accession>
<dbReference type="PANTHER" id="PTHR47431">
    <property type="entry name" value="ZN(II)2CYS6 TRANSCRIPTION FACTOR (EUROFUNG)-RELATED"/>
    <property type="match status" value="1"/>
</dbReference>
<dbReference type="eggNOG" id="ENOG502QVKR">
    <property type="taxonomic scope" value="Eukaryota"/>
</dbReference>
<keyword evidence="4" id="KW-1185">Reference proteome</keyword>
<dbReference type="GO" id="GO:0003677">
    <property type="term" value="F:DNA binding"/>
    <property type="evidence" value="ECO:0007669"/>
    <property type="project" value="InterPro"/>
</dbReference>
<protein>
    <recommendedName>
        <fullName evidence="2">Xylanolytic transcriptional activator regulatory domain-containing protein</fullName>
    </recommendedName>
</protein>